<keyword evidence="2" id="KW-1185">Reference proteome</keyword>
<gene>
    <name evidence="1" type="ORF">F5147DRAFT_583956</name>
</gene>
<dbReference type="RefSeq" id="XP_041288221.1">
    <property type="nucleotide sequence ID" value="XM_041431761.1"/>
</dbReference>
<comment type="caution">
    <text evidence="1">The sequence shown here is derived from an EMBL/GenBank/DDBJ whole genome shotgun (WGS) entry which is preliminary data.</text>
</comment>
<protein>
    <submittedName>
        <fullName evidence="1">Uncharacterized protein</fullName>
    </submittedName>
</protein>
<dbReference type="Proteomes" id="UP000823399">
    <property type="component" value="Unassembled WGS sequence"/>
</dbReference>
<reference evidence="1" key="1">
    <citation type="journal article" date="2020" name="New Phytol.">
        <title>Comparative genomics reveals dynamic genome evolution in host specialist ectomycorrhizal fungi.</title>
        <authorList>
            <person name="Lofgren L.A."/>
            <person name="Nguyen N.H."/>
            <person name="Vilgalys R."/>
            <person name="Ruytinx J."/>
            <person name="Liao H.L."/>
            <person name="Branco S."/>
            <person name="Kuo A."/>
            <person name="LaButti K."/>
            <person name="Lipzen A."/>
            <person name="Andreopoulos W."/>
            <person name="Pangilinan J."/>
            <person name="Riley R."/>
            <person name="Hundley H."/>
            <person name="Na H."/>
            <person name="Barry K."/>
            <person name="Grigoriev I.V."/>
            <person name="Stajich J.E."/>
            <person name="Kennedy P.G."/>
        </authorList>
    </citation>
    <scope>NUCLEOTIDE SEQUENCE</scope>
    <source>
        <strain evidence="1">FC423</strain>
    </source>
</reference>
<evidence type="ECO:0000313" key="2">
    <source>
        <dbReference type="Proteomes" id="UP000823399"/>
    </source>
</evidence>
<proteinExistence type="predicted"/>
<dbReference type="GeneID" id="64694020"/>
<organism evidence="1 2">
    <name type="scientific">Suillus discolor</name>
    <dbReference type="NCBI Taxonomy" id="1912936"/>
    <lineage>
        <taxon>Eukaryota</taxon>
        <taxon>Fungi</taxon>
        <taxon>Dikarya</taxon>
        <taxon>Basidiomycota</taxon>
        <taxon>Agaricomycotina</taxon>
        <taxon>Agaricomycetes</taxon>
        <taxon>Agaricomycetidae</taxon>
        <taxon>Boletales</taxon>
        <taxon>Suillineae</taxon>
        <taxon>Suillaceae</taxon>
        <taxon>Suillus</taxon>
    </lineage>
</organism>
<accession>A0A9P7JPS0</accession>
<dbReference type="AlphaFoldDB" id="A0A9P7JPS0"/>
<dbReference type="OrthoDB" id="3054702at2759"/>
<sequence length="177" mass="20541">MENQAIERRVVRSQQVHTCSRATCLRFDRHGQLVCKRRAPWLLTPTNIIDEHGRCNPKRTYAFLNNFCPAITTTLHCNNDIKLLTNGSDTKDVAWYFTDYSTKKQNKNNNVSALMASTLLYHQEHSNHLDDVVNHNRLLLFHCQHAINREMEHSGPQVIAYLMGWGNAIYSHHYVPL</sequence>
<name>A0A9P7JPS0_9AGAM</name>
<evidence type="ECO:0000313" key="1">
    <source>
        <dbReference type="EMBL" id="KAG2096498.1"/>
    </source>
</evidence>
<dbReference type="EMBL" id="JABBWM010000069">
    <property type="protein sequence ID" value="KAG2096498.1"/>
    <property type="molecule type" value="Genomic_DNA"/>
</dbReference>